<evidence type="ECO:0000313" key="1">
    <source>
        <dbReference type="EMBL" id="KAK9007009.1"/>
    </source>
</evidence>
<reference evidence="1 2" key="1">
    <citation type="journal article" date="2024" name="G3 (Bethesda)">
        <title>Genome assembly of Hibiscus sabdariffa L. provides insights into metabolisms of medicinal natural products.</title>
        <authorList>
            <person name="Kim T."/>
        </authorList>
    </citation>
    <scope>NUCLEOTIDE SEQUENCE [LARGE SCALE GENOMIC DNA]</scope>
    <source>
        <strain evidence="1">TK-2024</strain>
        <tissue evidence="1">Old leaves</tissue>
    </source>
</reference>
<gene>
    <name evidence="1" type="ORF">V6N11_019337</name>
</gene>
<proteinExistence type="predicted"/>
<evidence type="ECO:0000313" key="2">
    <source>
        <dbReference type="Proteomes" id="UP001396334"/>
    </source>
</evidence>
<sequence length="173" mass="19532">MTKVRVRVSFAAQETLDLFWSWKKGRLPRLSDPPPVGADGSAGAVTAEDVRMVSQFRSMEGIVDSEKLSVLATCVISWVKEAILIRILAQEMAAAGIEGFELMWFMGSMVLLSFLDVESRGSLFSKDVWSAWFARLEVWSTLVMHESHRAWISISSLRIHLWLESTFHNIAEL</sequence>
<keyword evidence="2" id="KW-1185">Reference proteome</keyword>
<protein>
    <submittedName>
        <fullName evidence="1">Uncharacterized protein</fullName>
    </submittedName>
</protein>
<dbReference type="Proteomes" id="UP001396334">
    <property type="component" value="Unassembled WGS sequence"/>
</dbReference>
<dbReference type="EMBL" id="JBBPBN010000028">
    <property type="protein sequence ID" value="KAK9007009.1"/>
    <property type="molecule type" value="Genomic_DNA"/>
</dbReference>
<accession>A0ABR2R2A7</accession>
<name>A0ABR2R2A7_9ROSI</name>
<organism evidence="1 2">
    <name type="scientific">Hibiscus sabdariffa</name>
    <name type="common">roselle</name>
    <dbReference type="NCBI Taxonomy" id="183260"/>
    <lineage>
        <taxon>Eukaryota</taxon>
        <taxon>Viridiplantae</taxon>
        <taxon>Streptophyta</taxon>
        <taxon>Embryophyta</taxon>
        <taxon>Tracheophyta</taxon>
        <taxon>Spermatophyta</taxon>
        <taxon>Magnoliopsida</taxon>
        <taxon>eudicotyledons</taxon>
        <taxon>Gunneridae</taxon>
        <taxon>Pentapetalae</taxon>
        <taxon>rosids</taxon>
        <taxon>malvids</taxon>
        <taxon>Malvales</taxon>
        <taxon>Malvaceae</taxon>
        <taxon>Malvoideae</taxon>
        <taxon>Hibiscus</taxon>
    </lineage>
</organism>
<comment type="caution">
    <text evidence="1">The sequence shown here is derived from an EMBL/GenBank/DDBJ whole genome shotgun (WGS) entry which is preliminary data.</text>
</comment>